<keyword evidence="3" id="KW-0677">Repeat</keyword>
<dbReference type="PANTHER" id="PTHR24369:SF210">
    <property type="entry name" value="CHAOPTIN-RELATED"/>
    <property type="match status" value="1"/>
</dbReference>
<dbReference type="GO" id="GO:0005886">
    <property type="term" value="C:plasma membrane"/>
    <property type="evidence" value="ECO:0007669"/>
    <property type="project" value="TreeGrafter"/>
</dbReference>
<dbReference type="InterPro" id="IPR000742">
    <property type="entry name" value="EGF"/>
</dbReference>
<keyword evidence="7" id="KW-1185">Reference proteome</keyword>
<feature type="domain" description="EGF-like" evidence="5">
    <location>
        <begin position="125"/>
        <end position="159"/>
    </location>
</feature>
<name>A0A8B6G499_MYTGA</name>
<dbReference type="PROSITE" id="PS50026">
    <property type="entry name" value="EGF_3"/>
    <property type="match status" value="1"/>
</dbReference>
<dbReference type="Pfam" id="PF13855">
    <property type="entry name" value="LRR_8"/>
    <property type="match status" value="1"/>
</dbReference>
<evidence type="ECO:0000313" key="7">
    <source>
        <dbReference type="Proteomes" id="UP000596742"/>
    </source>
</evidence>
<dbReference type="SUPFAM" id="SSF52058">
    <property type="entry name" value="L domain-like"/>
    <property type="match status" value="1"/>
</dbReference>
<evidence type="ECO:0000256" key="2">
    <source>
        <dbReference type="ARBA" id="ARBA00022729"/>
    </source>
</evidence>
<evidence type="ECO:0000313" key="6">
    <source>
        <dbReference type="EMBL" id="VDI58390.1"/>
    </source>
</evidence>
<dbReference type="InterPro" id="IPR001611">
    <property type="entry name" value="Leu-rich_rpt"/>
</dbReference>
<dbReference type="AlphaFoldDB" id="A0A8B6G499"/>
<dbReference type="InterPro" id="IPR003591">
    <property type="entry name" value="Leu-rich_rpt_typical-subtyp"/>
</dbReference>
<reference evidence="6" key="1">
    <citation type="submission" date="2018-11" db="EMBL/GenBank/DDBJ databases">
        <authorList>
            <person name="Alioto T."/>
            <person name="Alioto T."/>
        </authorList>
    </citation>
    <scope>NUCLEOTIDE SEQUENCE</scope>
</reference>
<dbReference type="EMBL" id="UYJE01007848">
    <property type="protein sequence ID" value="VDI58390.1"/>
    <property type="molecule type" value="Genomic_DNA"/>
</dbReference>
<proteinExistence type="predicted"/>
<dbReference type="PROSITE" id="PS00022">
    <property type="entry name" value="EGF_1"/>
    <property type="match status" value="1"/>
</dbReference>
<comment type="caution">
    <text evidence="4">Lacks conserved residue(s) required for the propagation of feature annotation.</text>
</comment>
<evidence type="ECO:0000256" key="1">
    <source>
        <dbReference type="ARBA" id="ARBA00022614"/>
    </source>
</evidence>
<protein>
    <recommendedName>
        <fullName evidence="5">EGF-like domain-containing protein</fullName>
    </recommendedName>
</protein>
<keyword evidence="4" id="KW-0245">EGF-like domain</keyword>
<keyword evidence="2" id="KW-0732">Signal</keyword>
<dbReference type="Gene3D" id="3.80.10.10">
    <property type="entry name" value="Ribonuclease Inhibitor"/>
    <property type="match status" value="1"/>
</dbReference>
<organism evidence="6 7">
    <name type="scientific">Mytilus galloprovincialis</name>
    <name type="common">Mediterranean mussel</name>
    <dbReference type="NCBI Taxonomy" id="29158"/>
    <lineage>
        <taxon>Eukaryota</taxon>
        <taxon>Metazoa</taxon>
        <taxon>Spiralia</taxon>
        <taxon>Lophotrochozoa</taxon>
        <taxon>Mollusca</taxon>
        <taxon>Bivalvia</taxon>
        <taxon>Autobranchia</taxon>
        <taxon>Pteriomorphia</taxon>
        <taxon>Mytilida</taxon>
        <taxon>Mytiloidea</taxon>
        <taxon>Mytilidae</taxon>
        <taxon>Mytilinae</taxon>
        <taxon>Mytilus</taxon>
    </lineage>
</organism>
<dbReference type="InterPro" id="IPR032675">
    <property type="entry name" value="LRR_dom_sf"/>
</dbReference>
<keyword evidence="1" id="KW-0433">Leucine-rich repeat</keyword>
<sequence length="196" mass="22019">HLHQNEISTIEPLTFVDLPSLRYLYLYNNKIRSLESNTFINMTNLYQLYLYGNNISHIEEHAFGKLTSLTLLNLLGNPLNCDCSIFAFWSWLIERSSIYDIGSTARCSNGTLVKSLQPAVLDTCHPDNCLQCFNGGKCGAMGYTLICDCIGQWTGTFCQESQCTSHDCGFGDCYIEPVNGTAQCLCDDRYINFCPV</sequence>
<gene>
    <name evidence="6" type="ORF">MGAL_10B032156</name>
</gene>
<dbReference type="PROSITE" id="PS51450">
    <property type="entry name" value="LRR"/>
    <property type="match status" value="2"/>
</dbReference>
<dbReference type="SMART" id="SM00082">
    <property type="entry name" value="LRRCT"/>
    <property type="match status" value="1"/>
</dbReference>
<accession>A0A8B6G499</accession>
<dbReference type="SMART" id="SM00369">
    <property type="entry name" value="LRR_TYP"/>
    <property type="match status" value="2"/>
</dbReference>
<dbReference type="InterPro" id="IPR000483">
    <property type="entry name" value="Cys-rich_flank_reg_C"/>
</dbReference>
<evidence type="ECO:0000259" key="5">
    <source>
        <dbReference type="PROSITE" id="PS50026"/>
    </source>
</evidence>
<dbReference type="PANTHER" id="PTHR24369">
    <property type="entry name" value="ANTIGEN BSP, PUTATIVE-RELATED"/>
    <property type="match status" value="1"/>
</dbReference>
<feature type="disulfide bond" evidence="4">
    <location>
        <begin position="149"/>
        <end position="158"/>
    </location>
</feature>
<comment type="caution">
    <text evidence="6">The sequence shown here is derived from an EMBL/GenBank/DDBJ whole genome shotgun (WGS) entry which is preliminary data.</text>
</comment>
<dbReference type="InterPro" id="IPR050541">
    <property type="entry name" value="LRR_TM_domain-containing"/>
</dbReference>
<keyword evidence="4" id="KW-1015">Disulfide bond</keyword>
<evidence type="ECO:0000256" key="4">
    <source>
        <dbReference type="PROSITE-ProRule" id="PRU00076"/>
    </source>
</evidence>
<dbReference type="OrthoDB" id="6240959at2759"/>
<feature type="non-terminal residue" evidence="6">
    <location>
        <position position="196"/>
    </location>
</feature>
<evidence type="ECO:0000256" key="3">
    <source>
        <dbReference type="ARBA" id="ARBA00022737"/>
    </source>
</evidence>
<dbReference type="Proteomes" id="UP000596742">
    <property type="component" value="Unassembled WGS sequence"/>
</dbReference>